<protein>
    <submittedName>
        <fullName evidence="1">Uncharacterized protein</fullName>
    </submittedName>
</protein>
<dbReference type="RefSeq" id="WP_199263054.1">
    <property type="nucleotide sequence ID" value="NZ_CP054140.1"/>
</dbReference>
<dbReference type="EMBL" id="CP054140">
    <property type="protein sequence ID" value="QQG66770.1"/>
    <property type="molecule type" value="Genomic_DNA"/>
</dbReference>
<sequence>MRKEEFRTWLRQVKGLQASTAGSRVSNCERIEAFEGDLDTLFQQDGLAALIDKLVYSKADQRAHLLPRHAIPIDGDIYNGTATLRTAARLYQEFAGSDIMSVHPSVARPPKKRNKATGEWPSWDRPTAETTLKLTKMVIPYVRFLHPNIVEQVVADNELNRFQWRKKLISRGIDPEFYLWDRSSCTFPGIRRYAGSKEIAYFRGQLSQSDVEISDALRLDDNSSPKHIWSFIFRGKPFQNFGPKGYSIAHLADHKDYKNRRDDEFESVGTVPEKLYGLFSCASNAAYIPDTLLKLTDFNMQTRLLLLHKAQSLYGEFCNLLPPAFRLKQQESSEWHIENFDWCPPVGEGAELESFFIFRAETINSL</sequence>
<organism evidence="1 2">
    <name type="scientific">Desulfobulbus oligotrophicus</name>
    <dbReference type="NCBI Taxonomy" id="1909699"/>
    <lineage>
        <taxon>Bacteria</taxon>
        <taxon>Pseudomonadati</taxon>
        <taxon>Thermodesulfobacteriota</taxon>
        <taxon>Desulfobulbia</taxon>
        <taxon>Desulfobulbales</taxon>
        <taxon>Desulfobulbaceae</taxon>
        <taxon>Desulfobulbus</taxon>
    </lineage>
</organism>
<evidence type="ECO:0000313" key="2">
    <source>
        <dbReference type="Proteomes" id="UP000596092"/>
    </source>
</evidence>
<dbReference type="Proteomes" id="UP000596092">
    <property type="component" value="Chromosome"/>
</dbReference>
<dbReference type="KEGG" id="dog:HP555_13295"/>
<proteinExistence type="predicted"/>
<reference evidence="1 2" key="1">
    <citation type="submission" date="2020-05" db="EMBL/GenBank/DDBJ databases">
        <title>Complete genome of Desulfobulbus oligotrophicus.</title>
        <authorList>
            <person name="Podar M."/>
        </authorList>
    </citation>
    <scope>NUCLEOTIDE SEQUENCE [LARGE SCALE GENOMIC DNA]</scope>
    <source>
        <strain evidence="1 2">Prop6</strain>
    </source>
</reference>
<dbReference type="AlphaFoldDB" id="A0A7T6ARQ3"/>
<name>A0A7T6ARQ3_9BACT</name>
<evidence type="ECO:0000313" key="1">
    <source>
        <dbReference type="EMBL" id="QQG66770.1"/>
    </source>
</evidence>
<gene>
    <name evidence="1" type="ORF">HP555_13295</name>
</gene>
<accession>A0A7T6ARQ3</accession>
<keyword evidence="2" id="KW-1185">Reference proteome</keyword>